<organism evidence="2 3">
    <name type="scientific">Fructobacillus tropaeoli</name>
    <dbReference type="NCBI Taxonomy" id="709323"/>
    <lineage>
        <taxon>Bacteria</taxon>
        <taxon>Bacillati</taxon>
        <taxon>Bacillota</taxon>
        <taxon>Bacilli</taxon>
        <taxon>Lactobacillales</taxon>
        <taxon>Lactobacillaceae</taxon>
        <taxon>Fructobacillus</taxon>
    </lineage>
</organism>
<keyword evidence="3" id="KW-1185">Reference proteome</keyword>
<sequence>MLLPIMILVFAIGIFVYVMLLVGYVAYKIIFLILKLIVNVISNHLPLRRTKKHSERLE</sequence>
<feature type="transmembrane region" description="Helical" evidence="1">
    <location>
        <begin position="6"/>
        <end position="27"/>
    </location>
</feature>
<reference evidence="2 3" key="1">
    <citation type="submission" date="2023-10" db="EMBL/GenBank/DDBJ databases">
        <authorList>
            <person name="Botero Cardona J."/>
        </authorList>
    </citation>
    <scope>NUCLEOTIDE SEQUENCE [LARGE SCALE GENOMIC DNA]</scope>
    <source>
        <strain evidence="2 3">R-53137</strain>
    </source>
</reference>
<keyword evidence="1" id="KW-1133">Transmembrane helix</keyword>
<dbReference type="Proteomes" id="UP001314262">
    <property type="component" value="Unassembled WGS sequence"/>
</dbReference>
<name>A0ABN9YRX2_9LACO</name>
<accession>A0ABN9YRX2</accession>
<dbReference type="EMBL" id="CAUZLT010000002">
    <property type="protein sequence ID" value="CAK1234010.1"/>
    <property type="molecule type" value="Genomic_DNA"/>
</dbReference>
<protein>
    <submittedName>
        <fullName evidence="2">Uncharacterized protein</fullName>
    </submittedName>
</protein>
<comment type="caution">
    <text evidence="2">The sequence shown here is derived from an EMBL/GenBank/DDBJ whole genome shotgun (WGS) entry which is preliminary data.</text>
</comment>
<evidence type="ECO:0000313" key="2">
    <source>
        <dbReference type="EMBL" id="CAK1234010.1"/>
    </source>
</evidence>
<keyword evidence="1" id="KW-0812">Transmembrane</keyword>
<keyword evidence="1" id="KW-0472">Membrane</keyword>
<evidence type="ECO:0000256" key="1">
    <source>
        <dbReference type="SAM" id="Phobius"/>
    </source>
</evidence>
<proteinExistence type="predicted"/>
<gene>
    <name evidence="2" type="ORF">R53137_KAKDMLNK_00487</name>
</gene>
<evidence type="ECO:0000313" key="3">
    <source>
        <dbReference type="Proteomes" id="UP001314262"/>
    </source>
</evidence>